<keyword evidence="1" id="KW-0732">Signal</keyword>
<evidence type="ECO:0000259" key="2">
    <source>
        <dbReference type="Pfam" id="PF18962"/>
    </source>
</evidence>
<comment type="caution">
    <text evidence="3">The sequence shown here is derived from an EMBL/GenBank/DDBJ whole genome shotgun (WGS) entry which is preliminary data.</text>
</comment>
<gene>
    <name evidence="3" type="ORF">H8S84_05600</name>
</gene>
<dbReference type="AlphaFoldDB" id="A0A923N4D3"/>
<dbReference type="EMBL" id="JACRVF010000001">
    <property type="protein sequence ID" value="MBC5992308.1"/>
    <property type="molecule type" value="Genomic_DNA"/>
</dbReference>
<dbReference type="InterPro" id="IPR026444">
    <property type="entry name" value="Secre_tail"/>
</dbReference>
<dbReference type="RefSeq" id="WP_187066257.1">
    <property type="nucleotide sequence ID" value="NZ_JACRVF010000001.1"/>
</dbReference>
<sequence length="560" mass="63907">MKTWYVKYYFSVLLLLSGFAVRSQHNDTVIYNQSTYNTFFENKAKDLKLWNEAPPVILPQHSGFMVISTTFFSTVWYHSQNLAVPANDKIKINRRDSKPRFYATSSSHWWQRFYDPAFLASTKHIYRNSWQNHHWRRNYNGVFSAHIINGQNGGNIVFALSHGENKNEKIYDFLYQNTVRPGFVINSSNPDTYSGGTPYADCWEAYFGFLNGNWASMKQDSSLSAQYFNDIGPVAWPSAGYVSADGEQLSQGLRHPSSIIHDGYIYIYVIDASMDGTGGVKLIRVKQEDAIVPQRYQTWSGKEWIAALPEGYTKDKIDSYFTVRGPANKPVITNDKNTIRFTVARFNESTNDFIAVEEYINQDNTLQVAFRYSGDLINWSEREIIYSAAGWGSSALRYPVFLNKNGLTDGSIDKEEFYVIGTRDDGNVTKLHFVKHQLNSPGTGSVNSNSNELLWTTNQSYRMNNTTVLRNAADVNFEHVEVFPVPTLSYLDISFQVNSLARIFISLFSLNGVPVENVIEETFLPQNVKRTLDFSNLKSGVYLLKVTDNNRSIVKKIIKL</sequence>
<protein>
    <submittedName>
        <fullName evidence="3">T9SS type A sorting domain-containing protein</fullName>
    </submittedName>
</protein>
<dbReference type="Pfam" id="PF18962">
    <property type="entry name" value="Por_Secre_tail"/>
    <property type="match status" value="1"/>
</dbReference>
<feature type="chain" id="PRO_5036675152" evidence="1">
    <location>
        <begin position="23"/>
        <end position="560"/>
    </location>
</feature>
<accession>A0A923N4D3</accession>
<dbReference type="Proteomes" id="UP000603640">
    <property type="component" value="Unassembled WGS sequence"/>
</dbReference>
<proteinExistence type="predicted"/>
<evidence type="ECO:0000313" key="3">
    <source>
        <dbReference type="EMBL" id="MBC5992308.1"/>
    </source>
</evidence>
<keyword evidence="4" id="KW-1185">Reference proteome</keyword>
<evidence type="ECO:0000313" key="4">
    <source>
        <dbReference type="Proteomes" id="UP000603640"/>
    </source>
</evidence>
<evidence type="ECO:0000256" key="1">
    <source>
        <dbReference type="SAM" id="SignalP"/>
    </source>
</evidence>
<organism evidence="3 4">
    <name type="scientific">Pontibacter cellulosilyticus</name>
    <dbReference type="NCBI Taxonomy" id="1720253"/>
    <lineage>
        <taxon>Bacteria</taxon>
        <taxon>Pseudomonadati</taxon>
        <taxon>Bacteroidota</taxon>
        <taxon>Cytophagia</taxon>
        <taxon>Cytophagales</taxon>
        <taxon>Hymenobacteraceae</taxon>
        <taxon>Pontibacter</taxon>
    </lineage>
</organism>
<feature type="signal peptide" evidence="1">
    <location>
        <begin position="1"/>
        <end position="22"/>
    </location>
</feature>
<feature type="domain" description="Secretion system C-terminal sorting" evidence="2">
    <location>
        <begin position="482"/>
        <end position="558"/>
    </location>
</feature>
<dbReference type="NCBIfam" id="TIGR04183">
    <property type="entry name" value="Por_Secre_tail"/>
    <property type="match status" value="1"/>
</dbReference>
<reference evidence="3" key="1">
    <citation type="submission" date="2020-08" db="EMBL/GenBank/DDBJ databases">
        <title>Pontibacter sp. SD6 16S ribosomal RNA gene Genome sequencing and assembly.</title>
        <authorList>
            <person name="Kang M."/>
        </authorList>
    </citation>
    <scope>NUCLEOTIDE SEQUENCE</scope>
    <source>
        <strain evidence="3">SD6</strain>
    </source>
</reference>
<name>A0A923N4D3_9BACT</name>